<evidence type="ECO:0000313" key="2">
    <source>
        <dbReference type="EMBL" id="KAJ7761733.1"/>
    </source>
</evidence>
<accession>A0AAD7NI45</accession>
<sequence>MVSTRYFGRASTFDIPRAPGALKTRRFINRRVITAVSGGKSGEYGSTLGMANTPARTWDHSANHSQNDRPPYLAKLNQTRSQDPREWPKMRKFPTTGLCPNKSPIPSNILPNASHMLKPMHRTLGAFYRHLAYIGNERGRNASTPMPVLWPSDGLGTGTAKIRLKVAKYNTVRLITLDQCNEEEVTCMSLTSHPQINLIEVEREGEYGRGQGRTDACRDAFDGRPSLPDMDRSTINGISAQAMIVTISAPHGPGHTRPAGMLVV</sequence>
<gene>
    <name evidence="2" type="ORF">B0H16DRAFT_1455938</name>
</gene>
<dbReference type="AlphaFoldDB" id="A0AAD7NI45"/>
<proteinExistence type="predicted"/>
<evidence type="ECO:0000256" key="1">
    <source>
        <dbReference type="SAM" id="MobiDB-lite"/>
    </source>
</evidence>
<protein>
    <submittedName>
        <fullName evidence="2">Uncharacterized protein</fullName>
    </submittedName>
</protein>
<dbReference type="Proteomes" id="UP001215598">
    <property type="component" value="Unassembled WGS sequence"/>
</dbReference>
<feature type="region of interest" description="Disordered" evidence="1">
    <location>
        <begin position="79"/>
        <end position="98"/>
    </location>
</feature>
<evidence type="ECO:0000313" key="3">
    <source>
        <dbReference type="Proteomes" id="UP001215598"/>
    </source>
</evidence>
<name>A0AAD7NI45_9AGAR</name>
<dbReference type="EMBL" id="JARKIB010000034">
    <property type="protein sequence ID" value="KAJ7761733.1"/>
    <property type="molecule type" value="Genomic_DNA"/>
</dbReference>
<organism evidence="2 3">
    <name type="scientific">Mycena metata</name>
    <dbReference type="NCBI Taxonomy" id="1033252"/>
    <lineage>
        <taxon>Eukaryota</taxon>
        <taxon>Fungi</taxon>
        <taxon>Dikarya</taxon>
        <taxon>Basidiomycota</taxon>
        <taxon>Agaricomycotina</taxon>
        <taxon>Agaricomycetes</taxon>
        <taxon>Agaricomycetidae</taxon>
        <taxon>Agaricales</taxon>
        <taxon>Marasmiineae</taxon>
        <taxon>Mycenaceae</taxon>
        <taxon>Mycena</taxon>
    </lineage>
</organism>
<keyword evidence="3" id="KW-1185">Reference proteome</keyword>
<comment type="caution">
    <text evidence="2">The sequence shown here is derived from an EMBL/GenBank/DDBJ whole genome shotgun (WGS) entry which is preliminary data.</text>
</comment>
<reference evidence="2" key="1">
    <citation type="submission" date="2023-03" db="EMBL/GenBank/DDBJ databases">
        <title>Massive genome expansion in bonnet fungi (Mycena s.s.) driven by repeated elements and novel gene families across ecological guilds.</title>
        <authorList>
            <consortium name="Lawrence Berkeley National Laboratory"/>
            <person name="Harder C.B."/>
            <person name="Miyauchi S."/>
            <person name="Viragh M."/>
            <person name="Kuo A."/>
            <person name="Thoen E."/>
            <person name="Andreopoulos B."/>
            <person name="Lu D."/>
            <person name="Skrede I."/>
            <person name="Drula E."/>
            <person name="Henrissat B."/>
            <person name="Morin E."/>
            <person name="Kohler A."/>
            <person name="Barry K."/>
            <person name="LaButti K."/>
            <person name="Morin E."/>
            <person name="Salamov A."/>
            <person name="Lipzen A."/>
            <person name="Mereny Z."/>
            <person name="Hegedus B."/>
            <person name="Baldrian P."/>
            <person name="Stursova M."/>
            <person name="Weitz H."/>
            <person name="Taylor A."/>
            <person name="Grigoriev I.V."/>
            <person name="Nagy L.G."/>
            <person name="Martin F."/>
            <person name="Kauserud H."/>
        </authorList>
    </citation>
    <scope>NUCLEOTIDE SEQUENCE</scope>
    <source>
        <strain evidence="2">CBHHK182m</strain>
    </source>
</reference>